<comment type="caution">
    <text evidence="2">The sequence shown here is derived from an EMBL/GenBank/DDBJ whole genome shotgun (WGS) entry which is preliminary data.</text>
</comment>
<feature type="region of interest" description="Disordered" evidence="1">
    <location>
        <begin position="1"/>
        <end position="86"/>
    </location>
</feature>
<evidence type="ECO:0000313" key="3">
    <source>
        <dbReference type="Proteomes" id="UP001212841"/>
    </source>
</evidence>
<dbReference type="EMBL" id="JADGJD010000280">
    <property type="protein sequence ID" value="KAJ3052614.1"/>
    <property type="molecule type" value="Genomic_DNA"/>
</dbReference>
<reference evidence="2" key="1">
    <citation type="submission" date="2020-05" db="EMBL/GenBank/DDBJ databases">
        <title>Phylogenomic resolution of chytrid fungi.</title>
        <authorList>
            <person name="Stajich J.E."/>
            <person name="Amses K."/>
            <person name="Simmons R."/>
            <person name="Seto K."/>
            <person name="Myers J."/>
            <person name="Bonds A."/>
            <person name="Quandt C.A."/>
            <person name="Barry K."/>
            <person name="Liu P."/>
            <person name="Grigoriev I."/>
            <person name="Longcore J.E."/>
            <person name="James T.Y."/>
        </authorList>
    </citation>
    <scope>NUCLEOTIDE SEQUENCE</scope>
    <source>
        <strain evidence="2">JEL0318</strain>
    </source>
</reference>
<proteinExistence type="predicted"/>
<protein>
    <submittedName>
        <fullName evidence="2">Uncharacterized protein</fullName>
    </submittedName>
</protein>
<name>A0AAD5SKX3_9FUNG</name>
<organism evidence="2 3">
    <name type="scientific">Rhizophlyctis rosea</name>
    <dbReference type="NCBI Taxonomy" id="64517"/>
    <lineage>
        <taxon>Eukaryota</taxon>
        <taxon>Fungi</taxon>
        <taxon>Fungi incertae sedis</taxon>
        <taxon>Chytridiomycota</taxon>
        <taxon>Chytridiomycota incertae sedis</taxon>
        <taxon>Chytridiomycetes</taxon>
        <taxon>Rhizophlyctidales</taxon>
        <taxon>Rhizophlyctidaceae</taxon>
        <taxon>Rhizophlyctis</taxon>
    </lineage>
</organism>
<evidence type="ECO:0000256" key="1">
    <source>
        <dbReference type="SAM" id="MobiDB-lite"/>
    </source>
</evidence>
<feature type="compositionally biased region" description="Polar residues" evidence="1">
    <location>
        <begin position="35"/>
        <end position="47"/>
    </location>
</feature>
<keyword evidence="3" id="KW-1185">Reference proteome</keyword>
<accession>A0AAD5SKX3</accession>
<dbReference type="Proteomes" id="UP001212841">
    <property type="component" value="Unassembled WGS sequence"/>
</dbReference>
<gene>
    <name evidence="2" type="ORF">HK097_005980</name>
</gene>
<dbReference type="AlphaFoldDB" id="A0AAD5SKX3"/>
<evidence type="ECO:0000313" key="2">
    <source>
        <dbReference type="EMBL" id="KAJ3052614.1"/>
    </source>
</evidence>
<sequence length="86" mass="9196">MPSGQPKSHPHPPSREEQDNASLGHDPNSAYCAHCTSSQSQQVSTREAQAAANQEKPNKGEWAKTDQVVHPPNDDGKGVVGKVQAQ</sequence>